<dbReference type="InterPro" id="IPR017850">
    <property type="entry name" value="Alkaline_phosphatase_core_sf"/>
</dbReference>
<evidence type="ECO:0008006" key="3">
    <source>
        <dbReference type="Google" id="ProtNLM"/>
    </source>
</evidence>
<reference evidence="1 2" key="1">
    <citation type="submission" date="2019-12" db="EMBL/GenBank/DDBJ databases">
        <title>Isolation and characterization of three novel carbon monoxide-oxidizing members of Halobacteria from salione crusts and soils.</title>
        <authorList>
            <person name="Myers M.R."/>
            <person name="King G.M."/>
        </authorList>
    </citation>
    <scope>NUCLEOTIDE SEQUENCE [LARGE SCALE GENOMIC DNA]</scope>
    <source>
        <strain evidence="1 2">PCN9</strain>
    </source>
</reference>
<protein>
    <recommendedName>
        <fullName evidence="3">AlkP-core domain protein</fullName>
    </recommendedName>
</protein>
<dbReference type="AlphaFoldDB" id="A0A6B0SN08"/>
<evidence type="ECO:0000313" key="1">
    <source>
        <dbReference type="EMBL" id="MXR20230.1"/>
    </source>
</evidence>
<gene>
    <name evidence="1" type="ORF">GRX66_06295</name>
</gene>
<keyword evidence="2" id="KW-1185">Reference proteome</keyword>
<evidence type="ECO:0000313" key="2">
    <source>
        <dbReference type="Proteomes" id="UP000471521"/>
    </source>
</evidence>
<dbReference type="Gene3D" id="3.40.720.10">
    <property type="entry name" value="Alkaline Phosphatase, subunit A"/>
    <property type="match status" value="1"/>
</dbReference>
<dbReference type="Proteomes" id="UP000471521">
    <property type="component" value="Unassembled WGS sequence"/>
</dbReference>
<dbReference type="SUPFAM" id="SSF53649">
    <property type="entry name" value="Alkaline phosphatase-like"/>
    <property type="match status" value="1"/>
</dbReference>
<dbReference type="EMBL" id="WUUU01000033">
    <property type="protein sequence ID" value="MXR20230.1"/>
    <property type="molecule type" value="Genomic_DNA"/>
</dbReference>
<name>A0A6B0SN08_9EURY</name>
<comment type="caution">
    <text evidence="1">The sequence shown here is derived from an EMBL/GenBank/DDBJ whole genome shotgun (WGS) entry which is preliminary data.</text>
</comment>
<organism evidence="1 2">
    <name type="scientific">Halobacterium bonnevillei</name>
    <dbReference type="NCBI Taxonomy" id="2692200"/>
    <lineage>
        <taxon>Archaea</taxon>
        <taxon>Methanobacteriati</taxon>
        <taxon>Methanobacteriota</taxon>
        <taxon>Stenosarchaea group</taxon>
        <taxon>Halobacteria</taxon>
        <taxon>Halobacteriales</taxon>
        <taxon>Halobacteriaceae</taxon>
        <taxon>Halobacterium</taxon>
    </lineage>
</organism>
<proteinExistence type="predicted"/>
<accession>A0A6B0SN08</accession>
<sequence>MSDWFSETTERFKREGFRRGVTEGAYELYIGGLRRVNRVYPKGTNVFEKEWDLLILLDGCRVDLVEEVDDEYGCLDSAGALTSVGSSSLEWLERTFTTDHESEMQSTAYVTGNPFSYRVLNSEDLQVFDEVWKYAWDDDRGTIPPRPITDRAITTAREENPDRMIVHYMQPHLPSVPKPLSEGMNKETLGQGAGWESPWKRLRRGELDRETVWEAYRTNLDYVLEDVELLLENVNAEQAVISADHGNAVGEWGIYGHPRVPLSVVREVPWYTTSASDEGSYEPDMEPGHREGDVENKLAALGYL</sequence>